<dbReference type="PANTHER" id="PTHR22683:SF41">
    <property type="entry name" value="DNA TRANSLOCASE FTSK"/>
    <property type="match status" value="1"/>
</dbReference>
<evidence type="ECO:0000256" key="1">
    <source>
        <dbReference type="ARBA" id="ARBA00022741"/>
    </source>
</evidence>
<dbReference type="SUPFAM" id="SSF52540">
    <property type="entry name" value="P-loop containing nucleoside triphosphate hydrolases"/>
    <property type="match status" value="1"/>
</dbReference>
<dbReference type="AlphaFoldDB" id="A0A5R9FPY6"/>
<sequence length="716" mass="76255">MARRDRVDSTARRGTVDGQHGYALATLPTGGGGGILSTIGNHLAAKAAPYLPPWIGAAVLPPAVGWGVHEMWGDSALSAGLASAGMGAGGVLLSAVTWAVSGGTNKFRRYRRAQATASVTAGMGWLTCSVSAGPFGHPMTDLWLLGGGLFAASWNVRQIMRNAHDETEETDKGGLGKLAEAIGLEKVQVKNAKGNGKGMVTAEVFPLPGKTVEDVQAAAPKIAAALHVPSSAVTVNKDPDNAGHGTFSARVADLLKHGVPFQPPQELGLLPTEPIPVGLYADGEIWWINPFLAEILQHLLVMGVTGSGKSEFARAVLAHLMTRRKLSIWLIDLSKGAQTIGHMAEGVDWLVTRKHGGMREAKAMMRCLPGVIAARGDQLAEEGLDQWTPDSKLNAMVVWIEEAADAVDFDVLDNIARTARSVGIWLVVSLQRASWKNVSTDVRANLQAAACFGVDEASDASFCLPDRVTESGAIPDWGSDRPGYAYSTGIGIPPKRWTTEVRGSLTKPVRDQIRAMILAAAPYRDPLDDVSTRAAGLAYEQRTHRGTNRTNTPADDVAAASAELHTASAYEDAMDDEMDADAVDPALEEAAAMELQDAYDDVMAQIPAAPEPDADYARLRLEDDVPDADPDTDLTFEQADRPSTEEARAILYGQIDQWAATNHLTFEPGELAPAAVAAGRKRGWLQKELKALVNEGVLRHDAHGEYTIVRPIAVAA</sequence>
<dbReference type="PANTHER" id="PTHR22683">
    <property type="entry name" value="SPORULATION PROTEIN RELATED"/>
    <property type="match status" value="1"/>
</dbReference>
<name>A0A5R9FPY6_9ACTN</name>
<protein>
    <recommendedName>
        <fullName evidence="4">FtsK domain-containing protein</fullName>
    </recommendedName>
</protein>
<feature type="domain" description="FtsK" evidence="4">
    <location>
        <begin position="288"/>
        <end position="461"/>
    </location>
</feature>
<dbReference type="InterPro" id="IPR002543">
    <property type="entry name" value="FtsK_dom"/>
</dbReference>
<reference evidence="5 6" key="1">
    <citation type="submission" date="2019-05" db="EMBL/GenBank/DDBJ databases">
        <title>Streptomyces sp. NEAU-C151, a novel actinomycete isolated from soil.</title>
        <authorList>
            <person name="Han L."/>
            <person name="Jiang H."/>
        </authorList>
    </citation>
    <scope>NUCLEOTIDE SEQUENCE [LARGE SCALE GENOMIC DNA]</scope>
    <source>
        <strain evidence="5 6">NEAU-C151</strain>
    </source>
</reference>
<gene>
    <name evidence="5" type="ORF">FE633_12615</name>
</gene>
<keyword evidence="2 3" id="KW-0067">ATP-binding</keyword>
<dbReference type="InterPro" id="IPR027417">
    <property type="entry name" value="P-loop_NTPase"/>
</dbReference>
<accession>A0A5R9FPY6</accession>
<evidence type="ECO:0000313" key="6">
    <source>
        <dbReference type="Proteomes" id="UP000305906"/>
    </source>
</evidence>
<dbReference type="Gene3D" id="3.40.50.300">
    <property type="entry name" value="P-loop containing nucleotide triphosphate hydrolases"/>
    <property type="match status" value="1"/>
</dbReference>
<evidence type="ECO:0000259" key="4">
    <source>
        <dbReference type="PROSITE" id="PS50901"/>
    </source>
</evidence>
<dbReference type="Proteomes" id="UP000305906">
    <property type="component" value="Unassembled WGS sequence"/>
</dbReference>
<dbReference type="EMBL" id="VBZC01000011">
    <property type="protein sequence ID" value="TLS45982.1"/>
    <property type="molecule type" value="Genomic_DNA"/>
</dbReference>
<keyword evidence="6" id="KW-1185">Reference proteome</keyword>
<evidence type="ECO:0000256" key="2">
    <source>
        <dbReference type="ARBA" id="ARBA00022840"/>
    </source>
</evidence>
<feature type="binding site" evidence="3">
    <location>
        <begin position="303"/>
        <end position="310"/>
    </location>
    <ligand>
        <name>ATP</name>
        <dbReference type="ChEBI" id="CHEBI:30616"/>
    </ligand>
</feature>
<proteinExistence type="predicted"/>
<dbReference type="PROSITE" id="PS50901">
    <property type="entry name" value="FTSK"/>
    <property type="match status" value="1"/>
</dbReference>
<organism evidence="5 6">
    <name type="scientific">Streptomyces montanus</name>
    <dbReference type="NCBI Taxonomy" id="2580423"/>
    <lineage>
        <taxon>Bacteria</taxon>
        <taxon>Bacillati</taxon>
        <taxon>Actinomycetota</taxon>
        <taxon>Actinomycetes</taxon>
        <taxon>Kitasatosporales</taxon>
        <taxon>Streptomycetaceae</taxon>
        <taxon>Streptomyces</taxon>
    </lineage>
</organism>
<dbReference type="GO" id="GO:0005524">
    <property type="term" value="F:ATP binding"/>
    <property type="evidence" value="ECO:0007669"/>
    <property type="project" value="UniProtKB-UniRule"/>
</dbReference>
<dbReference type="RefSeq" id="WP_138045201.1">
    <property type="nucleotide sequence ID" value="NZ_VBZC01000011.1"/>
</dbReference>
<dbReference type="InterPro" id="IPR050206">
    <property type="entry name" value="FtsK/SpoIIIE/SftA"/>
</dbReference>
<comment type="caution">
    <text evidence="5">The sequence shown here is derived from an EMBL/GenBank/DDBJ whole genome shotgun (WGS) entry which is preliminary data.</text>
</comment>
<keyword evidence="1 3" id="KW-0547">Nucleotide-binding</keyword>
<evidence type="ECO:0000256" key="3">
    <source>
        <dbReference type="PROSITE-ProRule" id="PRU00289"/>
    </source>
</evidence>
<dbReference type="GO" id="GO:0003677">
    <property type="term" value="F:DNA binding"/>
    <property type="evidence" value="ECO:0007669"/>
    <property type="project" value="InterPro"/>
</dbReference>
<evidence type="ECO:0000313" key="5">
    <source>
        <dbReference type="EMBL" id="TLS45982.1"/>
    </source>
</evidence>